<reference evidence="2 3" key="1">
    <citation type="submission" date="2020-07" db="EMBL/GenBank/DDBJ databases">
        <title>Sequencing the genomes of 1000 actinobacteria strains.</title>
        <authorList>
            <person name="Klenk H.-P."/>
        </authorList>
    </citation>
    <scope>NUCLEOTIDE SEQUENCE [LARGE SCALE GENOMIC DNA]</scope>
    <source>
        <strain evidence="2 3">DSM 103833</strain>
    </source>
</reference>
<evidence type="ECO:0000313" key="2">
    <source>
        <dbReference type="EMBL" id="NYJ00979.1"/>
    </source>
</evidence>
<feature type="region of interest" description="Disordered" evidence="1">
    <location>
        <begin position="25"/>
        <end position="122"/>
    </location>
</feature>
<organism evidence="2 3">
    <name type="scientific">Nocardioides thalensis</name>
    <dbReference type="NCBI Taxonomy" id="1914755"/>
    <lineage>
        <taxon>Bacteria</taxon>
        <taxon>Bacillati</taxon>
        <taxon>Actinomycetota</taxon>
        <taxon>Actinomycetes</taxon>
        <taxon>Propionibacteriales</taxon>
        <taxon>Nocardioidaceae</taxon>
        <taxon>Nocardioides</taxon>
    </lineage>
</organism>
<proteinExistence type="predicted"/>
<sequence length="122" mass="12500">MSLPWKILLALAVVLPLGGFVVGSLASAADDDPLPRQPIVLREGDESQAPSDAPSPSPGPRSGESRNGSSDDDVNDPDDHVVSPKPYEDGDDDSGDDHGTTGEEGDDGGDDGDDDDDGDGDD</sequence>
<comment type="caution">
    <text evidence="2">The sequence shown here is derived from an EMBL/GenBank/DDBJ whole genome shotgun (WGS) entry which is preliminary data.</text>
</comment>
<evidence type="ECO:0000313" key="3">
    <source>
        <dbReference type="Proteomes" id="UP000530424"/>
    </source>
</evidence>
<accession>A0A853C0S5</accession>
<feature type="compositionally biased region" description="Acidic residues" evidence="1">
    <location>
        <begin position="103"/>
        <end position="122"/>
    </location>
</feature>
<dbReference type="AlphaFoldDB" id="A0A853C0S5"/>
<dbReference type="Proteomes" id="UP000530424">
    <property type="component" value="Unassembled WGS sequence"/>
</dbReference>
<evidence type="ECO:0008006" key="4">
    <source>
        <dbReference type="Google" id="ProtNLM"/>
    </source>
</evidence>
<name>A0A853C0S5_9ACTN</name>
<protein>
    <recommendedName>
        <fullName evidence="4">Small secreted hydrophilic protein</fullName>
    </recommendedName>
</protein>
<evidence type="ECO:0000256" key="1">
    <source>
        <dbReference type="SAM" id="MobiDB-lite"/>
    </source>
</evidence>
<gene>
    <name evidence="2" type="ORF">HNR19_001677</name>
</gene>
<keyword evidence="3" id="KW-1185">Reference proteome</keyword>
<feature type="compositionally biased region" description="Basic and acidic residues" evidence="1">
    <location>
        <begin position="77"/>
        <end position="88"/>
    </location>
</feature>
<dbReference type="RefSeq" id="WP_179667508.1">
    <property type="nucleotide sequence ID" value="NZ_JACCFP010000001.1"/>
</dbReference>
<dbReference type="EMBL" id="JACCFP010000001">
    <property type="protein sequence ID" value="NYJ00979.1"/>
    <property type="molecule type" value="Genomic_DNA"/>
</dbReference>